<proteinExistence type="predicted"/>
<accession>A0A9Q4IW70</accession>
<dbReference type="Proteomes" id="UP001078742">
    <property type="component" value="Unassembled WGS sequence"/>
</dbReference>
<organism evidence="1 2">
    <name type="scientific">Bacteroides fragilis</name>
    <dbReference type="NCBI Taxonomy" id="817"/>
    <lineage>
        <taxon>Bacteria</taxon>
        <taxon>Pseudomonadati</taxon>
        <taxon>Bacteroidota</taxon>
        <taxon>Bacteroidia</taxon>
        <taxon>Bacteroidales</taxon>
        <taxon>Bacteroidaceae</taxon>
        <taxon>Bacteroides</taxon>
    </lineage>
</organism>
<dbReference type="EC" id="3.1.21.-" evidence="1"/>
<gene>
    <name evidence="1" type="ORF">O1420_21085</name>
</gene>
<dbReference type="EMBL" id="JAPUAV010000023">
    <property type="protein sequence ID" value="MCZ2573866.1"/>
    <property type="molecule type" value="Genomic_DNA"/>
</dbReference>
<dbReference type="InterPro" id="IPR018573">
    <property type="entry name" value="Restrct_endonuc_II_AlwI"/>
</dbReference>
<protein>
    <submittedName>
        <fullName evidence="1">AlwI family type II restriction endonuclease</fullName>
        <ecNumber evidence="1">3.1.21.-</ecNumber>
    </submittedName>
</protein>
<evidence type="ECO:0000313" key="2">
    <source>
        <dbReference type="Proteomes" id="UP001078742"/>
    </source>
</evidence>
<dbReference type="RefSeq" id="WP_042987601.1">
    <property type="nucleotide sequence ID" value="NZ_JAIWXF010000003.1"/>
</dbReference>
<name>A0A9Q4IW70_BACFG</name>
<dbReference type="GO" id="GO:0016787">
    <property type="term" value="F:hydrolase activity"/>
    <property type="evidence" value="ECO:0007669"/>
    <property type="project" value="UniProtKB-KW"/>
</dbReference>
<keyword evidence="1" id="KW-0540">Nuclease</keyword>
<sequence>MAEYDRIPYSSFLWKLGTTSFRTREFNKMTEWQLRLLDEFWQKPENHDQGWEVAVPGQADIYEIKNRYYDWLVHNGFTKGDDKVKYKAAREKTSGLYDMGFIDNEHRLTEVGYALLDVANKQDYIQRNYLGITNDSQIYLQQLLKLSDGTNARGVVRPFIIVLHLLSELKYLSYDEFSYLMPLCTDEFSTAYIMQSIKDLRLNKGNIDDIITDFLLSKNNYQLGLERFTDNDFSPQLLLSVGMNRKSQDYDKSYIPFYIALHAVYMEHDNSKIIDLFESIKAFQSSIGIKWKQILFDTSLTRAVKSDPIGHLLPLPDEYVSTEKSFKAFFFKTMHLFKAKATLEDYLDLNRRYLGLTNCFLFEDSQVKLDIVPKQYFQNAMPELYKQAFTTSNQLFNNCSIEEICQSLAFEEKKIIDGIKEDLGIEISNIEDAYSEVDRIRYDRLNKIIDQKFNNENLLKLLDCFDSRSDDEISKMVTDNADIPTIFEYVLGIIWYKASERTGKVLNYLKLSLDANLLPITHAAGGEADIVYEYKATADYPEHSLLLEATLADSTNQRRMEMEPVSRHLGNHLLRTGNLKSYCVFATSFLHVNVIGDFMNRKNAIYCDSQDEEKYIEGMKIIPLSTTDLRAIIMYDLKYRVLYKHFDKAFQNASGHPLSWYREFVNIDKSFASNNQ</sequence>
<keyword evidence="1" id="KW-0378">Hydrolase</keyword>
<reference evidence="1" key="1">
    <citation type="submission" date="2022-12" db="EMBL/GenBank/DDBJ databases">
        <title>Development of a Multilocus Sequence Typing Scheme for Bacteroides fragilis Based on Whole Genome Sequencing Data and Clinical Application.</title>
        <authorList>
            <person name="Nielsen F.D."/>
            <person name="Justesen U.S."/>
        </authorList>
    </citation>
    <scope>NUCLEOTIDE SEQUENCE</scope>
    <source>
        <strain evidence="1">BF_BC_VIB_DK_2012_57</strain>
    </source>
</reference>
<keyword evidence="1" id="KW-0255">Endonuclease</keyword>
<dbReference type="GO" id="GO:0004519">
    <property type="term" value="F:endonuclease activity"/>
    <property type="evidence" value="ECO:0007669"/>
    <property type="project" value="UniProtKB-KW"/>
</dbReference>
<dbReference type="Gene3D" id="3.40.91.50">
    <property type="match status" value="1"/>
</dbReference>
<dbReference type="Pfam" id="PF09491">
    <property type="entry name" value="RE_AlwI"/>
    <property type="match status" value="1"/>
</dbReference>
<evidence type="ECO:0000313" key="1">
    <source>
        <dbReference type="EMBL" id="MCZ2573866.1"/>
    </source>
</evidence>
<comment type="caution">
    <text evidence="1">The sequence shown here is derived from an EMBL/GenBank/DDBJ whole genome shotgun (WGS) entry which is preliminary data.</text>
</comment>
<dbReference type="AlphaFoldDB" id="A0A9Q4IW70"/>